<evidence type="ECO:0000256" key="1">
    <source>
        <dbReference type="SAM" id="SignalP"/>
    </source>
</evidence>
<sequence>MNATPVVCLLTALCVAVRPSPDFLCLIPSALVSGIPAMAPAVPLPHSPVHMATAPGVSSSFCLCTFFPVLSSWVHLLWSLYAGDIFDYSGQLSHGPFLHSDISFWSQKSRKFIGNEMQHPWPLLRGESYTLIAKYTHFYVYDRISALAPAVSTITG</sequence>
<comment type="caution">
    <text evidence="2">The sequence shown here is derived from an EMBL/GenBank/DDBJ whole genome shotgun (WGS) entry which is preliminary data.</text>
</comment>
<organism evidence="2 3">
    <name type="scientific">Mauremys mutica</name>
    <name type="common">yellowpond turtle</name>
    <dbReference type="NCBI Taxonomy" id="74926"/>
    <lineage>
        <taxon>Eukaryota</taxon>
        <taxon>Metazoa</taxon>
        <taxon>Chordata</taxon>
        <taxon>Craniata</taxon>
        <taxon>Vertebrata</taxon>
        <taxon>Euteleostomi</taxon>
        <taxon>Archelosauria</taxon>
        <taxon>Testudinata</taxon>
        <taxon>Testudines</taxon>
        <taxon>Cryptodira</taxon>
        <taxon>Durocryptodira</taxon>
        <taxon>Testudinoidea</taxon>
        <taxon>Geoemydidae</taxon>
        <taxon>Geoemydinae</taxon>
        <taxon>Mauremys</taxon>
    </lineage>
</organism>
<keyword evidence="3" id="KW-1185">Reference proteome</keyword>
<dbReference type="EMBL" id="JAHDVG010000486">
    <property type="protein sequence ID" value="KAH1167958.1"/>
    <property type="molecule type" value="Genomic_DNA"/>
</dbReference>
<dbReference type="Proteomes" id="UP000827986">
    <property type="component" value="Unassembled WGS sequence"/>
</dbReference>
<evidence type="ECO:0000313" key="3">
    <source>
        <dbReference type="Proteomes" id="UP000827986"/>
    </source>
</evidence>
<proteinExistence type="predicted"/>
<accession>A0A9D3WWG6</accession>
<dbReference type="AlphaFoldDB" id="A0A9D3WWG6"/>
<evidence type="ECO:0000313" key="2">
    <source>
        <dbReference type="EMBL" id="KAH1167958.1"/>
    </source>
</evidence>
<reference evidence="2" key="1">
    <citation type="submission" date="2021-09" db="EMBL/GenBank/DDBJ databases">
        <title>The genome of Mauremys mutica provides insights into the evolution of semi-aquatic lifestyle.</title>
        <authorList>
            <person name="Gong S."/>
            <person name="Gao Y."/>
        </authorList>
    </citation>
    <scope>NUCLEOTIDE SEQUENCE</scope>
    <source>
        <strain evidence="2">MM-2020</strain>
        <tissue evidence="2">Muscle</tissue>
    </source>
</reference>
<protein>
    <submittedName>
        <fullName evidence="2">Uncharacterized protein</fullName>
    </submittedName>
</protein>
<feature type="chain" id="PRO_5038767269" evidence="1">
    <location>
        <begin position="20"/>
        <end position="156"/>
    </location>
</feature>
<keyword evidence="1" id="KW-0732">Signal</keyword>
<feature type="signal peptide" evidence="1">
    <location>
        <begin position="1"/>
        <end position="19"/>
    </location>
</feature>
<name>A0A9D3WWG6_9SAUR</name>
<gene>
    <name evidence="2" type="ORF">KIL84_003441</name>
</gene>